<accession>A0A1F7HFZ7</accession>
<name>A0A1F7HFZ7_9BACT</name>
<dbReference type="EMBL" id="MFZT01000033">
    <property type="protein sequence ID" value="OGK30161.1"/>
    <property type="molecule type" value="Genomic_DNA"/>
</dbReference>
<proteinExistence type="predicted"/>
<protein>
    <submittedName>
        <fullName evidence="1">Uncharacterized protein</fullName>
    </submittedName>
</protein>
<dbReference type="Proteomes" id="UP000178098">
    <property type="component" value="Unassembled WGS sequence"/>
</dbReference>
<reference evidence="1 2" key="1">
    <citation type="journal article" date="2016" name="Nat. Commun.">
        <title>Thousands of microbial genomes shed light on interconnected biogeochemical processes in an aquifer system.</title>
        <authorList>
            <person name="Anantharaman K."/>
            <person name="Brown C.T."/>
            <person name="Hug L.A."/>
            <person name="Sharon I."/>
            <person name="Castelle C.J."/>
            <person name="Probst A.J."/>
            <person name="Thomas B.C."/>
            <person name="Singh A."/>
            <person name="Wilkins M.J."/>
            <person name="Karaoz U."/>
            <person name="Brodie E.L."/>
            <person name="Williams K.H."/>
            <person name="Hubbard S.S."/>
            <person name="Banfield J.F."/>
        </authorList>
    </citation>
    <scope>NUCLEOTIDE SEQUENCE [LARGE SCALE GENOMIC DNA]</scope>
</reference>
<sequence>MHEENGADDLGGVLHELEAATGDMQPSNGEEQEGEGEIIDRRRERLLEHIMTTEEMAMWRMKENGENIGLIAMFYGMSEQAVSSIFNRVKQTLDRVDITRPLPPLIKPSERFGIQEADDTVYTTLAALAQSYQLDASKLRTLLSGSSDLRNLARRGLVGTSVRQLYPVTESVRILRLRGYLPKSAAHEHDAPISENTEALAYAA</sequence>
<evidence type="ECO:0000313" key="1">
    <source>
        <dbReference type="EMBL" id="OGK30161.1"/>
    </source>
</evidence>
<organism evidence="1 2">
    <name type="scientific">Candidatus Roizmanbacteria bacterium RIFCSPHIGHO2_02_FULL_43_11</name>
    <dbReference type="NCBI Taxonomy" id="1802043"/>
    <lineage>
        <taxon>Bacteria</taxon>
        <taxon>Candidatus Roizmaniibacteriota</taxon>
    </lineage>
</organism>
<evidence type="ECO:0000313" key="2">
    <source>
        <dbReference type="Proteomes" id="UP000178098"/>
    </source>
</evidence>
<gene>
    <name evidence="1" type="ORF">A3D08_02735</name>
</gene>
<comment type="caution">
    <text evidence="1">The sequence shown here is derived from an EMBL/GenBank/DDBJ whole genome shotgun (WGS) entry which is preliminary data.</text>
</comment>
<dbReference type="AlphaFoldDB" id="A0A1F7HFZ7"/>